<sequence length="108" mass="11716">MMKKRIIQKLFAMIIGTIMLAFTVPQTAYATPLSLIDATRSATLRILKSAGDPLSQYGDPNNPDADLSCEPISGIEFQVARVKDVDLSTNEGGQAAEKTAGVAILFWW</sequence>
<accession>A0AB38VWW3</accession>
<dbReference type="InterPro" id="IPR013783">
    <property type="entry name" value="Ig-like_fold"/>
</dbReference>
<protein>
    <recommendedName>
        <fullName evidence="3">Secreted protein</fullName>
    </recommendedName>
</protein>
<dbReference type="Gene3D" id="2.60.40.10">
    <property type="entry name" value="Immunoglobulins"/>
    <property type="match status" value="1"/>
</dbReference>
<proteinExistence type="predicted"/>
<dbReference type="RefSeq" id="WP_126316772.1">
    <property type="nucleotide sequence ID" value="NZ_LR134377.1"/>
</dbReference>
<evidence type="ECO:0000313" key="2">
    <source>
        <dbReference type="Proteomes" id="UP000271380"/>
    </source>
</evidence>
<evidence type="ECO:0008006" key="3">
    <source>
        <dbReference type="Google" id="ProtNLM"/>
    </source>
</evidence>
<gene>
    <name evidence="1" type="ORF">NCTC949_01137</name>
</gene>
<dbReference type="Proteomes" id="UP000271380">
    <property type="component" value="Chromosome"/>
</dbReference>
<evidence type="ECO:0000313" key="1">
    <source>
        <dbReference type="EMBL" id="VEH06470.1"/>
    </source>
</evidence>
<dbReference type="GO" id="GO:0005975">
    <property type="term" value="P:carbohydrate metabolic process"/>
    <property type="evidence" value="ECO:0007669"/>
    <property type="project" value="UniProtKB-ARBA"/>
</dbReference>
<organism evidence="1 2">
    <name type="scientific">Corynebacterium kutscheri</name>
    <dbReference type="NCBI Taxonomy" id="35755"/>
    <lineage>
        <taxon>Bacteria</taxon>
        <taxon>Bacillati</taxon>
        <taxon>Actinomycetota</taxon>
        <taxon>Actinomycetes</taxon>
        <taxon>Mycobacteriales</taxon>
        <taxon>Corynebacteriaceae</taxon>
        <taxon>Corynebacterium</taxon>
    </lineage>
</organism>
<name>A0AB38VWW3_9CORY</name>
<dbReference type="EMBL" id="LR134377">
    <property type="protein sequence ID" value="VEH06470.1"/>
    <property type="molecule type" value="Genomic_DNA"/>
</dbReference>
<dbReference type="AlphaFoldDB" id="A0AB38VWW3"/>
<reference evidence="1 2" key="1">
    <citation type="submission" date="2018-12" db="EMBL/GenBank/DDBJ databases">
        <authorList>
            <consortium name="Pathogen Informatics"/>
        </authorList>
    </citation>
    <scope>NUCLEOTIDE SEQUENCE [LARGE SCALE GENOMIC DNA]</scope>
    <source>
        <strain evidence="1 2">NCTC949</strain>
    </source>
</reference>